<dbReference type="STRING" id="330214.NIDE0211"/>
<keyword evidence="2" id="KW-1185">Reference proteome</keyword>
<dbReference type="AlphaFoldDB" id="D8P9T5"/>
<dbReference type="Pfam" id="PF07103">
    <property type="entry name" value="DUF1365"/>
    <property type="match status" value="1"/>
</dbReference>
<dbReference type="OrthoDB" id="9778801at2"/>
<dbReference type="HOGENOM" id="CLU_065913_0_0_0"/>
<reference evidence="1" key="2">
    <citation type="submission" date="2010-03" db="EMBL/GenBank/DDBJ databases">
        <authorList>
            <person name="Genoscope - CEA"/>
        </authorList>
    </citation>
    <scope>NUCLEOTIDE SEQUENCE</scope>
</reference>
<dbReference type="PANTHER" id="PTHR33973:SF4">
    <property type="entry name" value="OS07G0153300 PROTEIN"/>
    <property type="match status" value="1"/>
</dbReference>
<evidence type="ECO:0000313" key="2">
    <source>
        <dbReference type="Proteomes" id="UP000001660"/>
    </source>
</evidence>
<organism evidence="1 2">
    <name type="scientific">Nitrospira defluvii</name>
    <dbReference type="NCBI Taxonomy" id="330214"/>
    <lineage>
        <taxon>Bacteria</taxon>
        <taxon>Pseudomonadati</taxon>
        <taxon>Nitrospirota</taxon>
        <taxon>Nitrospiria</taxon>
        <taxon>Nitrospirales</taxon>
        <taxon>Nitrospiraceae</taxon>
        <taxon>Nitrospira</taxon>
    </lineage>
</organism>
<dbReference type="InterPro" id="IPR010775">
    <property type="entry name" value="DUF1365"/>
</dbReference>
<protein>
    <recommendedName>
        <fullName evidence="3">DUF1365 domain-containing protein</fullName>
    </recommendedName>
</protein>
<name>D8P9T5_9BACT</name>
<proteinExistence type="predicted"/>
<evidence type="ECO:0008006" key="3">
    <source>
        <dbReference type="Google" id="ProtNLM"/>
    </source>
</evidence>
<dbReference type="EMBL" id="FP929003">
    <property type="protein sequence ID" value="CBK39994.1"/>
    <property type="molecule type" value="Genomic_DNA"/>
</dbReference>
<evidence type="ECO:0000313" key="1">
    <source>
        <dbReference type="EMBL" id="CBK39994.1"/>
    </source>
</evidence>
<accession>D8P9T5</accession>
<dbReference type="eggNOG" id="COG3496">
    <property type="taxonomic scope" value="Bacteria"/>
</dbReference>
<reference evidence="1" key="1">
    <citation type="journal article" date="2010" name="Proc. Natl. Acad. Sci. U.S.A.">
        <title>A Nitrospira metagenome illuminates the physiology and evolution of globally important nitrite-oxidizing bacteria.</title>
        <authorList>
            <person name="Lucker S."/>
            <person name="Wagner M."/>
            <person name="Maixner F."/>
            <person name="Pelletier E."/>
            <person name="Koch H."/>
            <person name="Vacherie B."/>
            <person name="Rattei T."/>
            <person name="Sinninghe Damste J."/>
            <person name="Spieck E."/>
            <person name="Le Paslier D."/>
            <person name="Daims H."/>
        </authorList>
    </citation>
    <scope>NUCLEOTIDE SEQUENCE [LARGE SCALE GENOMIC DNA]</scope>
</reference>
<dbReference type="KEGG" id="nde:NIDE0211"/>
<gene>
    <name evidence="1" type="ORF">NIDE0211</name>
</gene>
<dbReference type="PANTHER" id="PTHR33973">
    <property type="entry name" value="OS07G0153300 PROTEIN"/>
    <property type="match status" value="1"/>
</dbReference>
<dbReference type="Proteomes" id="UP000001660">
    <property type="component" value="Chromosome"/>
</dbReference>
<sequence length="261" mass="30758">MKSCVYEGTVRHRRYAPARHSFRYSIFMMYLDLAELPDLFRERWFWSPATPNLAWFRQSDHLGDPKRPLDQNVRDLVESKTGRRPSGPIRLLTHLRYFGYGFNPVSFYFCFDPADRLVDTVVAEVTNTPWGEQHCYVLGQSLDEGIGRRHRYRFGKEFHVSPFMDLDVDYDWRFGTPGAGLSVHMENFRSGERFFDATMVLRREEMTGRSLARVLLRYPLMTTQVIAAIHWQALRLWLKRCPVIPHPDRSRHSIDARRISG</sequence>